<dbReference type="Proteomes" id="UP000269945">
    <property type="component" value="Unassembled WGS sequence"/>
</dbReference>
<dbReference type="EMBL" id="CYRY02023893">
    <property type="protein sequence ID" value="VCW97975.1"/>
    <property type="molecule type" value="Genomic_DNA"/>
</dbReference>
<evidence type="ECO:0000313" key="3">
    <source>
        <dbReference type="Proteomes" id="UP000269945"/>
    </source>
</evidence>
<proteinExistence type="predicted"/>
<reference evidence="2 3" key="1">
    <citation type="submission" date="2018-10" db="EMBL/GenBank/DDBJ databases">
        <authorList>
            <person name="Ekblom R."/>
            <person name="Jareborg N."/>
        </authorList>
    </citation>
    <scope>NUCLEOTIDE SEQUENCE [LARGE SCALE GENOMIC DNA]</scope>
    <source>
        <tissue evidence="2">Muscle</tissue>
    </source>
</reference>
<organism evidence="2 3">
    <name type="scientific">Gulo gulo</name>
    <name type="common">Wolverine</name>
    <name type="synonym">Gluton</name>
    <dbReference type="NCBI Taxonomy" id="48420"/>
    <lineage>
        <taxon>Eukaryota</taxon>
        <taxon>Metazoa</taxon>
        <taxon>Chordata</taxon>
        <taxon>Craniata</taxon>
        <taxon>Vertebrata</taxon>
        <taxon>Euteleostomi</taxon>
        <taxon>Mammalia</taxon>
        <taxon>Eutheria</taxon>
        <taxon>Laurasiatheria</taxon>
        <taxon>Carnivora</taxon>
        <taxon>Caniformia</taxon>
        <taxon>Musteloidea</taxon>
        <taxon>Mustelidae</taxon>
        <taxon>Guloninae</taxon>
        <taxon>Gulo</taxon>
    </lineage>
</organism>
<feature type="non-terminal residue" evidence="2">
    <location>
        <position position="1"/>
    </location>
</feature>
<dbReference type="AlphaFoldDB" id="A0A9X9Q2G0"/>
<feature type="region of interest" description="Disordered" evidence="1">
    <location>
        <begin position="1"/>
        <end position="66"/>
    </location>
</feature>
<protein>
    <submittedName>
        <fullName evidence="2">Uncharacterized protein</fullName>
    </submittedName>
</protein>
<accession>A0A9X9Q2G0</accession>
<evidence type="ECO:0000256" key="1">
    <source>
        <dbReference type="SAM" id="MobiDB-lite"/>
    </source>
</evidence>
<feature type="compositionally biased region" description="Basic and acidic residues" evidence="1">
    <location>
        <begin position="1"/>
        <end position="13"/>
    </location>
</feature>
<feature type="compositionally biased region" description="Basic and acidic residues" evidence="1">
    <location>
        <begin position="56"/>
        <end position="66"/>
    </location>
</feature>
<name>A0A9X9Q2G0_GULGU</name>
<keyword evidence="3" id="KW-1185">Reference proteome</keyword>
<evidence type="ECO:0000313" key="2">
    <source>
        <dbReference type="EMBL" id="VCW97975.1"/>
    </source>
</evidence>
<gene>
    <name evidence="2" type="ORF">BN2614_LOCUS1</name>
</gene>
<comment type="caution">
    <text evidence="2">The sequence shown here is derived from an EMBL/GenBank/DDBJ whole genome shotgun (WGS) entry which is preliminary data.</text>
</comment>
<sequence>SESSTQHRSEEQKLPPGGPQADRQAQGPGKSLLDPRKGLPAPWPPRPEWVLPATDGPREEARTQSS</sequence>